<evidence type="ECO:0000256" key="2">
    <source>
        <dbReference type="SAM" id="Phobius"/>
    </source>
</evidence>
<accession>A0A485KEX9</accession>
<keyword evidence="2" id="KW-0812">Transmembrane</keyword>
<dbReference type="OrthoDB" id="164509at2759"/>
<feature type="region of interest" description="Disordered" evidence="1">
    <location>
        <begin position="65"/>
        <end position="129"/>
    </location>
</feature>
<keyword evidence="2" id="KW-0472">Membrane</keyword>
<name>A0A485KEX9_9STRA</name>
<organism evidence="4 5">
    <name type="scientific">Aphanomyces stellatus</name>
    <dbReference type="NCBI Taxonomy" id="120398"/>
    <lineage>
        <taxon>Eukaryota</taxon>
        <taxon>Sar</taxon>
        <taxon>Stramenopiles</taxon>
        <taxon>Oomycota</taxon>
        <taxon>Saprolegniomycetes</taxon>
        <taxon>Saprolegniales</taxon>
        <taxon>Verrucalvaceae</taxon>
        <taxon>Aphanomyces</taxon>
    </lineage>
</organism>
<keyword evidence="2" id="KW-1133">Transmembrane helix</keyword>
<feature type="compositionally biased region" description="Acidic residues" evidence="1">
    <location>
        <begin position="68"/>
        <end position="91"/>
    </location>
</feature>
<evidence type="ECO:0000313" key="4">
    <source>
        <dbReference type="EMBL" id="VFT82973.1"/>
    </source>
</evidence>
<evidence type="ECO:0000313" key="3">
    <source>
        <dbReference type="EMBL" id="KAF0709366.1"/>
    </source>
</evidence>
<gene>
    <name evidence="4" type="primary">Aste57867_5956</name>
    <name evidence="3" type="ORF">As57867_005942</name>
    <name evidence="4" type="ORF">ASTE57867_5956</name>
</gene>
<protein>
    <submittedName>
        <fullName evidence="4">Aste57867_5956 protein</fullName>
    </submittedName>
</protein>
<dbReference type="AlphaFoldDB" id="A0A485KEX9"/>
<dbReference type="Proteomes" id="UP000332933">
    <property type="component" value="Unassembled WGS sequence"/>
</dbReference>
<reference evidence="3" key="2">
    <citation type="submission" date="2019-06" db="EMBL/GenBank/DDBJ databases">
        <title>Genomics analysis of Aphanomyces spp. identifies a new class of oomycete effector associated with host adaptation.</title>
        <authorList>
            <person name="Gaulin E."/>
        </authorList>
    </citation>
    <scope>NUCLEOTIDE SEQUENCE</scope>
    <source>
        <strain evidence="3">CBS 578.67</strain>
    </source>
</reference>
<dbReference type="EMBL" id="VJMH01002279">
    <property type="protein sequence ID" value="KAF0709366.1"/>
    <property type="molecule type" value="Genomic_DNA"/>
</dbReference>
<feature type="transmembrane region" description="Helical" evidence="2">
    <location>
        <begin position="27"/>
        <end position="44"/>
    </location>
</feature>
<evidence type="ECO:0000256" key="1">
    <source>
        <dbReference type="SAM" id="MobiDB-lite"/>
    </source>
</evidence>
<reference evidence="4 5" key="1">
    <citation type="submission" date="2019-03" db="EMBL/GenBank/DDBJ databases">
        <authorList>
            <person name="Gaulin E."/>
            <person name="Dumas B."/>
        </authorList>
    </citation>
    <scope>NUCLEOTIDE SEQUENCE [LARGE SCALE GENOMIC DNA]</scope>
    <source>
        <strain evidence="4">CBS 568.67</strain>
    </source>
</reference>
<evidence type="ECO:0000313" key="5">
    <source>
        <dbReference type="Proteomes" id="UP000332933"/>
    </source>
</evidence>
<dbReference type="EMBL" id="CAADRA010002281">
    <property type="protein sequence ID" value="VFT82973.1"/>
    <property type="molecule type" value="Genomic_DNA"/>
</dbReference>
<keyword evidence="5" id="KW-1185">Reference proteome</keyword>
<sequence>MDDEVFDDVVLGEDEAAPSILPPIIEFYTRLFGYVALLAIAYFISTRGASALEEAPKERPVLKKGLMVDEEEEEDEEDEEEEETVEEIDTDEMIKSDGTRNRKAKKAAAPAAKASPFPKGMDPLAYKQPDGEKVSFRDLHAAMLNRYKDKYPEHGPAAARAPVDDDYDDEMKALLREHLGKTS</sequence>
<proteinExistence type="predicted"/>